<dbReference type="Proteomes" id="UP001634393">
    <property type="component" value="Unassembled WGS sequence"/>
</dbReference>
<feature type="transmembrane region" description="Helical" evidence="1">
    <location>
        <begin position="114"/>
        <end position="136"/>
    </location>
</feature>
<evidence type="ECO:0000313" key="3">
    <source>
        <dbReference type="Proteomes" id="UP001634393"/>
    </source>
</evidence>
<accession>A0ABD3S4G7</accession>
<keyword evidence="1" id="KW-0812">Transmembrane</keyword>
<sequence length="137" mass="15690">MENSNIYAFGFNDPNFSDVILKIRFIPDVDVPVRRSNSSSVSEIFADSLILASKSEKFKVMLANRVGGIRHQPIELSLKPFGCNSILFLHYSIYSLVLAVINILYLFMQMKQSFWICLDTYIAWTCNVQGLLILWLC</sequence>
<keyword evidence="1" id="KW-1133">Transmembrane helix</keyword>
<comment type="caution">
    <text evidence="2">The sequence shown here is derived from an EMBL/GenBank/DDBJ whole genome shotgun (WGS) entry which is preliminary data.</text>
</comment>
<organism evidence="2 3">
    <name type="scientific">Penstemon smallii</name>
    <dbReference type="NCBI Taxonomy" id="265156"/>
    <lineage>
        <taxon>Eukaryota</taxon>
        <taxon>Viridiplantae</taxon>
        <taxon>Streptophyta</taxon>
        <taxon>Embryophyta</taxon>
        <taxon>Tracheophyta</taxon>
        <taxon>Spermatophyta</taxon>
        <taxon>Magnoliopsida</taxon>
        <taxon>eudicotyledons</taxon>
        <taxon>Gunneridae</taxon>
        <taxon>Pentapetalae</taxon>
        <taxon>asterids</taxon>
        <taxon>lamiids</taxon>
        <taxon>Lamiales</taxon>
        <taxon>Plantaginaceae</taxon>
        <taxon>Cheloneae</taxon>
        <taxon>Penstemon</taxon>
    </lineage>
</organism>
<dbReference type="EMBL" id="JBJXBP010000007">
    <property type="protein sequence ID" value="KAL3819359.1"/>
    <property type="molecule type" value="Genomic_DNA"/>
</dbReference>
<evidence type="ECO:0008006" key="4">
    <source>
        <dbReference type="Google" id="ProtNLM"/>
    </source>
</evidence>
<keyword evidence="3" id="KW-1185">Reference proteome</keyword>
<gene>
    <name evidence="2" type="ORF">ACJIZ3_005264</name>
</gene>
<evidence type="ECO:0000256" key="1">
    <source>
        <dbReference type="SAM" id="Phobius"/>
    </source>
</evidence>
<proteinExistence type="predicted"/>
<name>A0ABD3S4G7_9LAMI</name>
<keyword evidence="1" id="KW-0472">Membrane</keyword>
<feature type="transmembrane region" description="Helical" evidence="1">
    <location>
        <begin position="86"/>
        <end position="107"/>
    </location>
</feature>
<reference evidence="2 3" key="1">
    <citation type="submission" date="2024-12" db="EMBL/GenBank/DDBJ databases">
        <title>The unique morphological basis and parallel evolutionary history of personate flowers in Penstemon.</title>
        <authorList>
            <person name="Depatie T.H."/>
            <person name="Wessinger C.A."/>
        </authorList>
    </citation>
    <scope>NUCLEOTIDE SEQUENCE [LARGE SCALE GENOMIC DNA]</scope>
    <source>
        <strain evidence="2">WTNN_2</strain>
        <tissue evidence="2">Leaf</tissue>
    </source>
</reference>
<evidence type="ECO:0000313" key="2">
    <source>
        <dbReference type="EMBL" id="KAL3819359.1"/>
    </source>
</evidence>
<protein>
    <recommendedName>
        <fullName evidence="4">BTB domain-containing protein</fullName>
    </recommendedName>
</protein>
<dbReference type="AlphaFoldDB" id="A0ABD3S4G7"/>